<keyword evidence="1" id="KW-1133">Transmembrane helix</keyword>
<evidence type="ECO:0000313" key="3">
    <source>
        <dbReference type="Proteomes" id="UP000664109"/>
    </source>
</evidence>
<evidence type="ECO:0000256" key="1">
    <source>
        <dbReference type="SAM" id="Phobius"/>
    </source>
</evidence>
<sequence length="617" mass="66733">MSTAEPPLWPHCAHGADPAADPVGCRGIHVPGHTVCLAHLSVDDRDSYLAALTPGAGIDHRGTHFTESLLNALLNALHDPETGHPRLGHTKFELATFEGDALFESVIFEDCALFESVIFAGDHALFGQATFKSSANFASATFKGQAGFDQATFEVGSAGFGSATFEAATFESRAEFGLTTFEGIALFDSATFEGGAGFLMAIFKDTARFISATFQGDALFTDATFKGNTWFNSATFQGDAWFESTTFVAAEQLGPLACTGRVVLSGAAFGGPVTLSFAARRLECRRTRWSSTAEIRLRYATVDFAHAVFEYPLTIAAEPDPFVLANGRHLAEEPFPILAVPRDPRVRMASLRGVDAAHLVLSDLDLSGCLFAGTVHLDQLRLEGACTFDTAPPAVWWRWPPVRFTERRVLAEEHHWRASQPGAVQGWNVAVLGAGRAGPLQLAPVYRALRKAFEDGKHEPGAADFYYGEMEMRRHADDIPRSELGLLTAYWALSGYGLRASRALAWLGAAMLLTIVLLMAFGLAKDTPKQTAIGTVPTGGGKVTFEIDKDDPQNSTGNRFTGKRFERALNVTLNSVVFRSSGQDLTTAGTYIEMTSRLTEPVLLGLAVLAIRNRVKR</sequence>
<reference evidence="2 3" key="1">
    <citation type="journal article" date="2016" name="Arch. Microbiol.">
        <title>Streptomyces zhihengii sp. nov., isolated from rhizospheric soil of Psammosilene tunicoides.</title>
        <authorList>
            <person name="Huang M.J."/>
            <person name="Fei J.J."/>
            <person name="Salam N."/>
            <person name="Kim C.J."/>
            <person name="Hozzein W.N."/>
            <person name="Xiao M."/>
            <person name="Huang H.Q."/>
            <person name="Li W.J."/>
        </authorList>
    </citation>
    <scope>NUCLEOTIDE SEQUENCE [LARGE SCALE GENOMIC DNA]</scope>
    <source>
        <strain evidence="2 3">YIM T102</strain>
    </source>
</reference>
<dbReference type="Pfam" id="PF13576">
    <property type="entry name" value="Pentapeptide_3"/>
    <property type="match status" value="1"/>
</dbReference>
<accession>A0ABS2V2E5</accession>
<feature type="transmembrane region" description="Helical" evidence="1">
    <location>
        <begin position="503"/>
        <end position="524"/>
    </location>
</feature>
<dbReference type="EMBL" id="JAFEJA010000002">
    <property type="protein sequence ID" value="MBM9623864.1"/>
    <property type="molecule type" value="Genomic_DNA"/>
</dbReference>
<evidence type="ECO:0000313" key="2">
    <source>
        <dbReference type="EMBL" id="MBM9623864.1"/>
    </source>
</evidence>
<organism evidence="2 3">
    <name type="scientific">Streptomyces zhihengii</name>
    <dbReference type="NCBI Taxonomy" id="1818004"/>
    <lineage>
        <taxon>Bacteria</taxon>
        <taxon>Bacillati</taxon>
        <taxon>Actinomycetota</taxon>
        <taxon>Actinomycetes</taxon>
        <taxon>Kitasatosporales</taxon>
        <taxon>Streptomycetaceae</taxon>
        <taxon>Streptomyces</taxon>
    </lineage>
</organism>
<gene>
    <name evidence="2" type="ORF">JE024_35340</name>
</gene>
<dbReference type="RefSeq" id="WP_205377936.1">
    <property type="nucleotide sequence ID" value="NZ_JAFEJA010000002.1"/>
</dbReference>
<proteinExistence type="predicted"/>
<comment type="caution">
    <text evidence="2">The sequence shown here is derived from an EMBL/GenBank/DDBJ whole genome shotgun (WGS) entry which is preliminary data.</text>
</comment>
<name>A0ABS2V2E5_9ACTN</name>
<keyword evidence="3" id="KW-1185">Reference proteome</keyword>
<keyword evidence="1" id="KW-0472">Membrane</keyword>
<keyword evidence="1" id="KW-0812">Transmembrane</keyword>
<dbReference type="InterPro" id="IPR001646">
    <property type="entry name" value="5peptide_repeat"/>
</dbReference>
<dbReference type="Proteomes" id="UP000664109">
    <property type="component" value="Unassembled WGS sequence"/>
</dbReference>
<protein>
    <submittedName>
        <fullName evidence="2">Pentapeptide repeat-containing protein</fullName>
    </submittedName>
</protein>